<dbReference type="GO" id="GO:0006457">
    <property type="term" value="P:protein folding"/>
    <property type="evidence" value="ECO:0007669"/>
    <property type="project" value="InterPro"/>
</dbReference>
<protein>
    <recommendedName>
        <fullName evidence="7">J domain-containing protein</fullName>
    </recommendedName>
</protein>
<evidence type="ECO:0000256" key="2">
    <source>
        <dbReference type="SAM" id="SignalP"/>
    </source>
</evidence>
<dbReference type="InterPro" id="IPR036410">
    <property type="entry name" value="HSP_DnaJ_Cys-rich_dom_sf"/>
</dbReference>
<feature type="domain" description="J" evidence="3">
    <location>
        <begin position="25"/>
        <end position="89"/>
    </location>
</feature>
<feature type="non-terminal residue" evidence="5">
    <location>
        <position position="1"/>
    </location>
</feature>
<dbReference type="Proteomes" id="UP000265618">
    <property type="component" value="Unassembled WGS sequence"/>
</dbReference>
<dbReference type="Pfam" id="PF00226">
    <property type="entry name" value="DnaJ"/>
    <property type="match status" value="1"/>
</dbReference>
<dbReference type="PRINTS" id="PR00625">
    <property type="entry name" value="JDOMAIN"/>
</dbReference>
<dbReference type="GO" id="GO:0051082">
    <property type="term" value="F:unfolded protein binding"/>
    <property type="evidence" value="ECO:0007669"/>
    <property type="project" value="InterPro"/>
</dbReference>
<feature type="domain" description="CR-type" evidence="4">
    <location>
        <begin position="149"/>
        <end position="207"/>
    </location>
</feature>
<dbReference type="AlphaFoldDB" id="A0A9K3CUK2"/>
<feature type="zinc finger region" description="CR-type" evidence="1">
    <location>
        <begin position="149"/>
        <end position="207"/>
    </location>
</feature>
<dbReference type="SUPFAM" id="SSF57938">
    <property type="entry name" value="DnaJ/Hsp40 cysteine-rich domain"/>
    <property type="match status" value="1"/>
</dbReference>
<dbReference type="InterPro" id="IPR018253">
    <property type="entry name" value="DnaJ_domain_CS"/>
</dbReference>
<keyword evidence="1" id="KW-0862">Zinc</keyword>
<organism evidence="5 6">
    <name type="scientific">Kipferlia bialata</name>
    <dbReference type="NCBI Taxonomy" id="797122"/>
    <lineage>
        <taxon>Eukaryota</taxon>
        <taxon>Metamonada</taxon>
        <taxon>Carpediemonas-like organisms</taxon>
        <taxon>Kipferlia</taxon>
    </lineage>
</organism>
<evidence type="ECO:0000259" key="3">
    <source>
        <dbReference type="PROSITE" id="PS50076"/>
    </source>
</evidence>
<dbReference type="SMART" id="SM00271">
    <property type="entry name" value="DnaJ"/>
    <property type="match status" value="1"/>
</dbReference>
<keyword evidence="1" id="KW-0863">Zinc-finger</keyword>
<dbReference type="EMBL" id="BDIP01000805">
    <property type="protein sequence ID" value="GIQ82762.1"/>
    <property type="molecule type" value="Genomic_DNA"/>
</dbReference>
<dbReference type="PROSITE" id="PS50076">
    <property type="entry name" value="DNAJ_2"/>
    <property type="match status" value="1"/>
</dbReference>
<evidence type="ECO:0000313" key="5">
    <source>
        <dbReference type="EMBL" id="GIQ82762.1"/>
    </source>
</evidence>
<keyword evidence="1" id="KW-0479">Metal-binding</keyword>
<evidence type="ECO:0000313" key="6">
    <source>
        <dbReference type="Proteomes" id="UP000265618"/>
    </source>
</evidence>
<dbReference type="PROSITE" id="PS00636">
    <property type="entry name" value="DNAJ_1"/>
    <property type="match status" value="1"/>
</dbReference>
<feature type="chain" id="PRO_5039928674" description="J domain-containing protein" evidence="2">
    <location>
        <begin position="24"/>
        <end position="207"/>
    </location>
</feature>
<keyword evidence="2" id="KW-0732">Signal</keyword>
<comment type="caution">
    <text evidence="5">The sequence shown here is derived from an EMBL/GenBank/DDBJ whole genome shotgun (WGS) entry which is preliminary data.</text>
</comment>
<feature type="signal peptide" evidence="2">
    <location>
        <begin position="1"/>
        <end position="23"/>
    </location>
</feature>
<name>A0A9K3CUK2_9EUKA</name>
<dbReference type="InterPro" id="IPR044713">
    <property type="entry name" value="DNJA1/2-like"/>
</dbReference>
<dbReference type="SUPFAM" id="SSF46565">
    <property type="entry name" value="Chaperone J-domain"/>
    <property type="match status" value="1"/>
</dbReference>
<dbReference type="GO" id="GO:0030544">
    <property type="term" value="F:Hsp70 protein binding"/>
    <property type="evidence" value="ECO:0007669"/>
    <property type="project" value="InterPro"/>
</dbReference>
<dbReference type="OrthoDB" id="10250354at2759"/>
<dbReference type="Gene3D" id="2.10.230.10">
    <property type="entry name" value="Heat shock protein DnaJ, cysteine-rich domain"/>
    <property type="match status" value="1"/>
</dbReference>
<dbReference type="PROSITE" id="PS51188">
    <property type="entry name" value="ZF_CR"/>
    <property type="match status" value="1"/>
</dbReference>
<accession>A0A9K3CUK2</accession>
<evidence type="ECO:0000256" key="1">
    <source>
        <dbReference type="PROSITE-ProRule" id="PRU00546"/>
    </source>
</evidence>
<dbReference type="InterPro" id="IPR036869">
    <property type="entry name" value="J_dom_sf"/>
</dbReference>
<dbReference type="GO" id="GO:0008270">
    <property type="term" value="F:zinc ion binding"/>
    <property type="evidence" value="ECO:0007669"/>
    <property type="project" value="UniProtKB-KW"/>
</dbReference>
<evidence type="ECO:0000259" key="4">
    <source>
        <dbReference type="PROSITE" id="PS51188"/>
    </source>
</evidence>
<dbReference type="InterPro" id="IPR001305">
    <property type="entry name" value="HSP_DnaJ_Cys-rich_dom"/>
</dbReference>
<dbReference type="PANTHER" id="PTHR43888">
    <property type="entry name" value="DNAJ-LIKE-2, ISOFORM A-RELATED"/>
    <property type="match status" value="1"/>
</dbReference>
<reference evidence="5 6" key="1">
    <citation type="journal article" date="2018" name="PLoS ONE">
        <title>The draft genome of Kipferlia bialata reveals reductive genome evolution in fornicate parasites.</title>
        <authorList>
            <person name="Tanifuji G."/>
            <person name="Takabayashi S."/>
            <person name="Kume K."/>
            <person name="Takagi M."/>
            <person name="Nakayama T."/>
            <person name="Kamikawa R."/>
            <person name="Inagaki Y."/>
            <person name="Hashimoto T."/>
        </authorList>
    </citation>
    <scope>NUCLEOTIDE SEQUENCE [LARGE SCALE GENOMIC DNA]</scope>
    <source>
        <strain evidence="5">NY0173</strain>
    </source>
</reference>
<sequence>MRSLHTLACVALCLALMVGSAMGEDLYKTLGVSRSASQREIKKGYHKMSMKYHPDKNDTPEAMEKFTQATRAYEILSDDELKPIYDRQGMPGIERKEKQGQNQGGGHPFGGMFGNMFGQQMQQKGQQQKQRGAPITLHVPVSLEDAYSGVSRHVDVLKRVICPGCGGTGAHSHSDVKTCTRCSGTGQVTERRQLGPGIVQTVNQPCS</sequence>
<dbReference type="InterPro" id="IPR001623">
    <property type="entry name" value="DnaJ_domain"/>
</dbReference>
<gene>
    <name evidence="5" type="ORF">KIPB_003956</name>
</gene>
<evidence type="ECO:0008006" key="7">
    <source>
        <dbReference type="Google" id="ProtNLM"/>
    </source>
</evidence>
<dbReference type="CDD" id="cd06257">
    <property type="entry name" value="DnaJ"/>
    <property type="match status" value="1"/>
</dbReference>
<dbReference type="Gene3D" id="1.10.287.110">
    <property type="entry name" value="DnaJ domain"/>
    <property type="match status" value="1"/>
</dbReference>
<keyword evidence="6" id="KW-1185">Reference proteome</keyword>
<proteinExistence type="predicted"/>
<dbReference type="CDD" id="cd10719">
    <property type="entry name" value="DnaJ_zf"/>
    <property type="match status" value="1"/>
</dbReference>